<evidence type="ECO:0000256" key="5">
    <source>
        <dbReference type="ARBA" id="ARBA00022777"/>
    </source>
</evidence>
<dbReference type="CDD" id="cd14014">
    <property type="entry name" value="STKc_PknB_like"/>
    <property type="match status" value="1"/>
</dbReference>
<evidence type="ECO:0000313" key="10">
    <source>
        <dbReference type="Proteomes" id="UP000294829"/>
    </source>
</evidence>
<accession>A0A4V3AV39</accession>
<keyword evidence="6" id="KW-0067">ATP-binding</keyword>
<dbReference type="EC" id="2.7.11.1" evidence="1"/>
<dbReference type="GO" id="GO:0004674">
    <property type="term" value="F:protein serine/threonine kinase activity"/>
    <property type="evidence" value="ECO:0007669"/>
    <property type="project" value="UniProtKB-KW"/>
</dbReference>
<gene>
    <name evidence="9" type="ORF">E2I14_01430</name>
</gene>
<comment type="caution">
    <text evidence="9">The sequence shown here is derived from an EMBL/GenBank/DDBJ whole genome shotgun (WGS) entry which is preliminary data.</text>
</comment>
<dbReference type="EMBL" id="SMYL01000001">
    <property type="protein sequence ID" value="TDK68236.1"/>
    <property type="molecule type" value="Genomic_DNA"/>
</dbReference>
<keyword evidence="3" id="KW-0808">Transferase</keyword>
<evidence type="ECO:0000259" key="8">
    <source>
        <dbReference type="PROSITE" id="PS50011"/>
    </source>
</evidence>
<sequence>MNSNPPQIHSSMTPIKKVGRFLLYRELGRGAIGTVYFGHDPVIDRAVAIKIFHNLPSSQEKKQRDQIFMNEARAAGRLSHPNIITIFDASSEGTASFIAMEYLQGQDLRQYLADNKPLPYLVAAQMLQKIAEGLEYAHNEGVIHRDIKPANIFIQENMQTKLVDFGIARAVKRETTANAEQPATLFNNNILGTPNYMSPEQAQARPVDKLTDIYSLGAVMYEMLTRQKPFQSRDMDSLIHMIINKPIKAPHEINPDIPLALSKIAVKAMSKTPDKRYQSAAEMALELRRYVLAEKRDQKQAAEKSSRKNDKAEGERGRLFWLSCIAIAVALFVSLHSWLGK</sequence>
<dbReference type="InterPro" id="IPR008271">
    <property type="entry name" value="Ser/Thr_kinase_AS"/>
</dbReference>
<dbReference type="AlphaFoldDB" id="A0A4V3AV39"/>
<organism evidence="9 10">
    <name type="scientific">Sapientia aquatica</name>
    <dbReference type="NCBI Taxonomy" id="1549640"/>
    <lineage>
        <taxon>Bacteria</taxon>
        <taxon>Pseudomonadati</taxon>
        <taxon>Pseudomonadota</taxon>
        <taxon>Betaproteobacteria</taxon>
        <taxon>Burkholderiales</taxon>
        <taxon>Oxalobacteraceae</taxon>
        <taxon>Sapientia</taxon>
    </lineage>
</organism>
<keyword evidence="5 9" id="KW-0418">Kinase</keyword>
<dbReference type="Proteomes" id="UP000294829">
    <property type="component" value="Unassembled WGS sequence"/>
</dbReference>
<evidence type="ECO:0000256" key="6">
    <source>
        <dbReference type="ARBA" id="ARBA00022840"/>
    </source>
</evidence>
<dbReference type="Pfam" id="PF00069">
    <property type="entry name" value="Pkinase"/>
    <property type="match status" value="1"/>
</dbReference>
<feature type="transmembrane region" description="Helical" evidence="7">
    <location>
        <begin position="319"/>
        <end position="339"/>
    </location>
</feature>
<dbReference type="PANTHER" id="PTHR43289:SF6">
    <property type="entry name" value="SERINE_THREONINE-PROTEIN KINASE NEKL-3"/>
    <property type="match status" value="1"/>
</dbReference>
<dbReference type="Gene3D" id="1.10.510.10">
    <property type="entry name" value="Transferase(Phosphotransferase) domain 1"/>
    <property type="match status" value="1"/>
</dbReference>
<dbReference type="FunFam" id="1.10.510.10:FF:000021">
    <property type="entry name" value="Serine/threonine protein kinase"/>
    <property type="match status" value="1"/>
</dbReference>
<evidence type="ECO:0000256" key="2">
    <source>
        <dbReference type="ARBA" id="ARBA00022527"/>
    </source>
</evidence>
<dbReference type="PROSITE" id="PS00108">
    <property type="entry name" value="PROTEIN_KINASE_ST"/>
    <property type="match status" value="1"/>
</dbReference>
<keyword evidence="7" id="KW-0472">Membrane</keyword>
<dbReference type="GO" id="GO:0005524">
    <property type="term" value="F:ATP binding"/>
    <property type="evidence" value="ECO:0007669"/>
    <property type="project" value="UniProtKB-KW"/>
</dbReference>
<keyword evidence="2 9" id="KW-0723">Serine/threonine-protein kinase</keyword>
<evidence type="ECO:0000256" key="7">
    <source>
        <dbReference type="SAM" id="Phobius"/>
    </source>
</evidence>
<dbReference type="InterPro" id="IPR000719">
    <property type="entry name" value="Prot_kinase_dom"/>
</dbReference>
<dbReference type="Gene3D" id="3.30.200.20">
    <property type="entry name" value="Phosphorylase Kinase, domain 1"/>
    <property type="match status" value="1"/>
</dbReference>
<evidence type="ECO:0000256" key="4">
    <source>
        <dbReference type="ARBA" id="ARBA00022741"/>
    </source>
</evidence>
<protein>
    <recommendedName>
        <fullName evidence="1">non-specific serine/threonine protein kinase</fullName>
        <ecNumber evidence="1">2.7.11.1</ecNumber>
    </recommendedName>
</protein>
<feature type="domain" description="Protein kinase" evidence="8">
    <location>
        <begin position="21"/>
        <end position="291"/>
    </location>
</feature>
<dbReference type="SUPFAM" id="SSF56112">
    <property type="entry name" value="Protein kinase-like (PK-like)"/>
    <property type="match status" value="1"/>
</dbReference>
<reference evidence="9 10" key="1">
    <citation type="submission" date="2019-03" db="EMBL/GenBank/DDBJ databases">
        <title>Sapientia aquatica gen. nov., sp. nov., isolated from a crater lake.</title>
        <authorList>
            <person name="Felfoldi T."/>
            <person name="Szabo A."/>
            <person name="Toth E."/>
            <person name="Schumann P."/>
            <person name="Keki Z."/>
            <person name="Marialigeti K."/>
            <person name="Mathe I."/>
        </authorList>
    </citation>
    <scope>NUCLEOTIDE SEQUENCE [LARGE SCALE GENOMIC DNA]</scope>
    <source>
        <strain evidence="9 10">SA-152</strain>
    </source>
</reference>
<dbReference type="PANTHER" id="PTHR43289">
    <property type="entry name" value="MITOGEN-ACTIVATED PROTEIN KINASE KINASE KINASE 20-RELATED"/>
    <property type="match status" value="1"/>
</dbReference>
<keyword evidence="10" id="KW-1185">Reference proteome</keyword>
<keyword evidence="4" id="KW-0547">Nucleotide-binding</keyword>
<dbReference type="SMART" id="SM00220">
    <property type="entry name" value="S_TKc"/>
    <property type="match status" value="1"/>
</dbReference>
<proteinExistence type="predicted"/>
<keyword evidence="7" id="KW-1133">Transmembrane helix</keyword>
<evidence type="ECO:0000313" key="9">
    <source>
        <dbReference type="EMBL" id="TDK68236.1"/>
    </source>
</evidence>
<dbReference type="PROSITE" id="PS50011">
    <property type="entry name" value="PROTEIN_KINASE_DOM"/>
    <property type="match status" value="1"/>
</dbReference>
<dbReference type="InterPro" id="IPR011009">
    <property type="entry name" value="Kinase-like_dom_sf"/>
</dbReference>
<evidence type="ECO:0000256" key="3">
    <source>
        <dbReference type="ARBA" id="ARBA00022679"/>
    </source>
</evidence>
<keyword evidence="7" id="KW-0812">Transmembrane</keyword>
<name>A0A4V3AV39_9BURK</name>
<dbReference type="OrthoDB" id="9801841at2"/>
<evidence type="ECO:0000256" key="1">
    <source>
        <dbReference type="ARBA" id="ARBA00012513"/>
    </source>
</evidence>